<evidence type="ECO:0000256" key="3">
    <source>
        <dbReference type="ARBA" id="ARBA00022729"/>
    </source>
</evidence>
<dbReference type="eggNOG" id="COG3713">
    <property type="taxonomic scope" value="Bacteria"/>
</dbReference>
<feature type="chain" id="PRO_5003899115" description="MltA-interacting MipA family protein" evidence="6">
    <location>
        <begin position="26"/>
        <end position="278"/>
    </location>
</feature>
<protein>
    <recommendedName>
        <fullName evidence="9">MltA-interacting MipA family protein</fullName>
    </recommendedName>
</protein>
<dbReference type="PANTHER" id="PTHR38776">
    <property type="entry name" value="MLTA-INTERACTING PROTEIN-RELATED"/>
    <property type="match status" value="1"/>
</dbReference>
<comment type="similarity">
    <text evidence="2">Belongs to the MipA/OmpV family.</text>
</comment>
<dbReference type="STRING" id="1129794.C427_4895"/>
<evidence type="ECO:0000256" key="2">
    <source>
        <dbReference type="ARBA" id="ARBA00005722"/>
    </source>
</evidence>
<keyword evidence="4" id="KW-0472">Membrane</keyword>
<feature type="signal peptide" evidence="6">
    <location>
        <begin position="1"/>
        <end position="25"/>
    </location>
</feature>
<dbReference type="RefSeq" id="WP_007643127.1">
    <property type="nucleotide sequence ID" value="NC_020514.1"/>
</dbReference>
<evidence type="ECO:0000256" key="4">
    <source>
        <dbReference type="ARBA" id="ARBA00023136"/>
    </source>
</evidence>
<evidence type="ECO:0008006" key="9">
    <source>
        <dbReference type="Google" id="ProtNLM"/>
    </source>
</evidence>
<keyword evidence="5" id="KW-0998">Cell outer membrane</keyword>
<evidence type="ECO:0000313" key="8">
    <source>
        <dbReference type="Proteomes" id="UP000011864"/>
    </source>
</evidence>
<organism evidence="7 8">
    <name type="scientific">Paraglaciecola psychrophila 170</name>
    <dbReference type="NCBI Taxonomy" id="1129794"/>
    <lineage>
        <taxon>Bacteria</taxon>
        <taxon>Pseudomonadati</taxon>
        <taxon>Pseudomonadota</taxon>
        <taxon>Gammaproteobacteria</taxon>
        <taxon>Alteromonadales</taxon>
        <taxon>Alteromonadaceae</taxon>
        <taxon>Paraglaciecola</taxon>
    </lineage>
</organism>
<name>K7AI20_9ALTE</name>
<dbReference type="EMBL" id="CP003837">
    <property type="protein sequence ID" value="AGH46994.1"/>
    <property type="molecule type" value="Genomic_DNA"/>
</dbReference>
<dbReference type="KEGG" id="gps:C427_4895"/>
<gene>
    <name evidence="7" type="ORF">C427_4895</name>
</gene>
<dbReference type="PATRIC" id="fig|1129794.4.peg.4879"/>
<keyword evidence="3 6" id="KW-0732">Signal</keyword>
<evidence type="ECO:0000256" key="1">
    <source>
        <dbReference type="ARBA" id="ARBA00004442"/>
    </source>
</evidence>
<evidence type="ECO:0000256" key="5">
    <source>
        <dbReference type="ARBA" id="ARBA00023237"/>
    </source>
</evidence>
<dbReference type="PANTHER" id="PTHR38776:SF1">
    <property type="entry name" value="MLTA-INTERACTING PROTEIN-RELATED"/>
    <property type="match status" value="1"/>
</dbReference>
<dbReference type="InterPro" id="IPR010583">
    <property type="entry name" value="MipA"/>
</dbReference>
<evidence type="ECO:0000256" key="6">
    <source>
        <dbReference type="SAM" id="SignalP"/>
    </source>
</evidence>
<accession>K7AI20</accession>
<proteinExistence type="inferred from homology"/>
<comment type="subcellular location">
    <subcellularLocation>
        <location evidence="1">Cell outer membrane</location>
    </subcellularLocation>
</comment>
<dbReference type="Proteomes" id="UP000011864">
    <property type="component" value="Chromosome"/>
</dbReference>
<reference evidence="7 8" key="1">
    <citation type="journal article" date="2013" name="Genome Announc.">
        <title>Complete Genome Sequence of Glaciecola psychrophila Strain 170T.</title>
        <authorList>
            <person name="Yin J."/>
            <person name="Chen J."/>
            <person name="Liu G."/>
            <person name="Yu Y."/>
            <person name="Song L."/>
            <person name="Wang X."/>
            <person name="Qu X."/>
        </authorList>
    </citation>
    <scope>NUCLEOTIDE SEQUENCE [LARGE SCALE GENOMIC DNA]</scope>
    <source>
        <strain evidence="7 8">170</strain>
    </source>
</reference>
<dbReference type="OrthoDB" id="5903970at2"/>
<dbReference type="GO" id="GO:0009252">
    <property type="term" value="P:peptidoglycan biosynthetic process"/>
    <property type="evidence" value="ECO:0007669"/>
    <property type="project" value="TreeGrafter"/>
</dbReference>
<dbReference type="HOGENOM" id="CLU_986412_0_0_6"/>
<evidence type="ECO:0000313" key="7">
    <source>
        <dbReference type="EMBL" id="AGH46994.1"/>
    </source>
</evidence>
<dbReference type="AlphaFoldDB" id="K7AI20"/>
<dbReference type="Pfam" id="PF06629">
    <property type="entry name" value="MipA"/>
    <property type="match status" value="1"/>
</dbReference>
<sequence length="278" mass="30220">MQSSHIKKLSFVAILSVAFSSLTHSADIARELRSNADKNSAPENFLEIGVNARAGIGSSLTEEDGKETGFGIHVSGSYNWNNFFIDVGMETSEPLSIGYNAYKSENWSFDLMLGATGGGISKDTDDRFIGITKRQSSTMLGGRLTGYFGQNILQVSIKHDARGRSKGTVASALLGRNWQVNDWNFHGLAGLTLADAKFNDYYLGVSDAEAAITDFEAYDGKASVSFNSSVGVTYPISESWEFRATAHAGSNFGYNDSPLFSKKRDFYTGISSSISYEF</sequence>
<keyword evidence="8" id="KW-1185">Reference proteome</keyword>
<dbReference type="GO" id="GO:0009279">
    <property type="term" value="C:cell outer membrane"/>
    <property type="evidence" value="ECO:0007669"/>
    <property type="project" value="UniProtKB-SubCell"/>
</dbReference>